<dbReference type="EMBL" id="LGYO01000007">
    <property type="protein sequence ID" value="KNZ43042.1"/>
    <property type="molecule type" value="Genomic_DNA"/>
</dbReference>
<dbReference type="OrthoDB" id="1913115at2"/>
<organism evidence="1 2">
    <name type="scientific">Acetobacterium bakii</name>
    <dbReference type="NCBI Taxonomy" id="52689"/>
    <lineage>
        <taxon>Bacteria</taxon>
        <taxon>Bacillati</taxon>
        <taxon>Bacillota</taxon>
        <taxon>Clostridia</taxon>
        <taxon>Eubacteriales</taxon>
        <taxon>Eubacteriaceae</taxon>
        <taxon>Acetobacterium</taxon>
    </lineage>
</organism>
<evidence type="ECO:0000313" key="1">
    <source>
        <dbReference type="EMBL" id="KNZ43042.1"/>
    </source>
</evidence>
<gene>
    <name evidence="1" type="ORF">AKG39_02480</name>
</gene>
<dbReference type="AlphaFoldDB" id="A0A0L6U3Y2"/>
<name>A0A0L6U3Y2_9FIRM</name>
<evidence type="ECO:0000313" key="2">
    <source>
        <dbReference type="Proteomes" id="UP000036873"/>
    </source>
</evidence>
<protein>
    <submittedName>
        <fullName evidence="1">Uncharacterized protein</fullName>
    </submittedName>
</protein>
<comment type="caution">
    <text evidence="1">The sequence shown here is derived from an EMBL/GenBank/DDBJ whole genome shotgun (WGS) entry which is preliminary data.</text>
</comment>
<accession>A0A0L6U3Y2</accession>
<proteinExistence type="predicted"/>
<reference evidence="2" key="1">
    <citation type="submission" date="2015-07" db="EMBL/GenBank/DDBJ databases">
        <title>Draft genome sequence of Acetobacterium bakii DSM 8293, a potential psychrophilic chemical producer through syngas fermentation.</title>
        <authorList>
            <person name="Song Y."/>
            <person name="Hwang S."/>
            <person name="Cho B.-K."/>
        </authorList>
    </citation>
    <scope>NUCLEOTIDE SEQUENCE [LARGE SCALE GENOMIC DNA]</scope>
    <source>
        <strain evidence="2">DSM 8239</strain>
    </source>
</reference>
<sequence>MIEKDDVTTTENLDASSTWSEKEIKAELRRMFLGGDDWTKEACMGYFLKACQMTNLDKETIQNLALNLYGLFDEFSINDAKNLYYNECHAILSGRKNNG</sequence>
<keyword evidence="2" id="KW-1185">Reference proteome</keyword>
<dbReference type="RefSeq" id="WP_050738778.1">
    <property type="nucleotide sequence ID" value="NZ_LGYO01000007.1"/>
</dbReference>
<dbReference type="Proteomes" id="UP000036873">
    <property type="component" value="Unassembled WGS sequence"/>
</dbReference>